<gene>
    <name evidence="1" type="ORF">LCGC14_1123270</name>
</gene>
<sequence length="258" mass="31273">MIFIINFDMKQEDINEFMNTKWENIVFDCLHYTGKERRFFILNTIDSSSYNNLTHSKRQFIIKNVNVLSTNILDAIFSNSNKLIYLINVSYNQEKYIYKKYRGKYRYYKCKFSPNEDNFLLYLKRLIFSKDNRMKLIKFNNANNIRYILKFISYNLPYTNLEKEEMLENVELLIELDKYSFVINKDKILRVLLNLFIVPSFGYTVTFPPRVKFNKKSKKQKETTQTEVYELSLEKMTDYYKNREKIFMDNNDFEGGLI</sequence>
<organism evidence="1">
    <name type="scientific">marine sediment metagenome</name>
    <dbReference type="NCBI Taxonomy" id="412755"/>
    <lineage>
        <taxon>unclassified sequences</taxon>
        <taxon>metagenomes</taxon>
        <taxon>ecological metagenomes</taxon>
    </lineage>
</organism>
<comment type="caution">
    <text evidence="1">The sequence shown here is derived from an EMBL/GenBank/DDBJ whole genome shotgun (WGS) entry which is preliminary data.</text>
</comment>
<proteinExistence type="predicted"/>
<accession>A0A0F9M3D1</accession>
<protein>
    <submittedName>
        <fullName evidence="1">Uncharacterized protein</fullName>
    </submittedName>
</protein>
<name>A0A0F9M3D1_9ZZZZ</name>
<dbReference type="EMBL" id="LAZR01005212">
    <property type="protein sequence ID" value="KKN01875.1"/>
    <property type="molecule type" value="Genomic_DNA"/>
</dbReference>
<reference evidence="1" key="1">
    <citation type="journal article" date="2015" name="Nature">
        <title>Complex archaea that bridge the gap between prokaryotes and eukaryotes.</title>
        <authorList>
            <person name="Spang A."/>
            <person name="Saw J.H."/>
            <person name="Jorgensen S.L."/>
            <person name="Zaremba-Niedzwiedzka K."/>
            <person name="Martijn J."/>
            <person name="Lind A.E."/>
            <person name="van Eijk R."/>
            <person name="Schleper C."/>
            <person name="Guy L."/>
            <person name="Ettema T.J."/>
        </authorList>
    </citation>
    <scope>NUCLEOTIDE SEQUENCE</scope>
</reference>
<dbReference type="AlphaFoldDB" id="A0A0F9M3D1"/>
<evidence type="ECO:0000313" key="1">
    <source>
        <dbReference type="EMBL" id="KKN01875.1"/>
    </source>
</evidence>